<dbReference type="SMART" id="SM00418">
    <property type="entry name" value="HTH_ARSR"/>
    <property type="match status" value="1"/>
</dbReference>
<reference evidence="5 6" key="1">
    <citation type="submission" date="2021-12" db="EMBL/GenBank/DDBJ databases">
        <title>Discovery of the Pendulisporaceae a myxobacterial family with distinct sporulation behavior and unique specialized metabolism.</title>
        <authorList>
            <person name="Garcia R."/>
            <person name="Popoff A."/>
            <person name="Bader C.D."/>
            <person name="Loehr J."/>
            <person name="Walesch S."/>
            <person name="Walt C."/>
            <person name="Boldt J."/>
            <person name="Bunk B."/>
            <person name="Haeckl F.J.F.P.J."/>
            <person name="Gunesch A.P."/>
            <person name="Birkelbach J."/>
            <person name="Nuebel U."/>
            <person name="Pietschmann T."/>
            <person name="Bach T."/>
            <person name="Mueller R."/>
        </authorList>
    </citation>
    <scope>NUCLEOTIDE SEQUENCE [LARGE SCALE GENOMIC DNA]</scope>
    <source>
        <strain evidence="5 6">MSr12523</strain>
    </source>
</reference>
<feature type="domain" description="HTH asnC-type" evidence="4">
    <location>
        <begin position="16"/>
        <end position="71"/>
    </location>
</feature>
<evidence type="ECO:0000256" key="1">
    <source>
        <dbReference type="ARBA" id="ARBA00023015"/>
    </source>
</evidence>
<evidence type="ECO:0000259" key="4">
    <source>
        <dbReference type="PROSITE" id="PS50956"/>
    </source>
</evidence>
<dbReference type="SMART" id="SM00344">
    <property type="entry name" value="HTH_ASNC"/>
    <property type="match status" value="1"/>
</dbReference>
<dbReference type="InterPro" id="IPR011991">
    <property type="entry name" value="ArsR-like_HTH"/>
</dbReference>
<dbReference type="EMBL" id="CP089982">
    <property type="protein sequence ID" value="WXA92199.1"/>
    <property type="molecule type" value="Genomic_DNA"/>
</dbReference>
<dbReference type="Pfam" id="PF13412">
    <property type="entry name" value="HTH_24"/>
    <property type="match status" value="1"/>
</dbReference>
<dbReference type="Gene3D" id="1.10.10.10">
    <property type="entry name" value="Winged helix-like DNA-binding domain superfamily/Winged helix DNA-binding domain"/>
    <property type="match status" value="1"/>
</dbReference>
<keyword evidence="3" id="KW-0804">Transcription</keyword>
<dbReference type="SUPFAM" id="SSF46785">
    <property type="entry name" value="Winged helix' DNA-binding domain"/>
    <property type="match status" value="1"/>
</dbReference>
<evidence type="ECO:0000313" key="5">
    <source>
        <dbReference type="EMBL" id="WXA92199.1"/>
    </source>
</evidence>
<dbReference type="InterPro" id="IPR019887">
    <property type="entry name" value="Tscrpt_reg_AsnC/Lrp_C"/>
</dbReference>
<dbReference type="InterPro" id="IPR001845">
    <property type="entry name" value="HTH_ArsR_DNA-bd_dom"/>
</dbReference>
<dbReference type="InterPro" id="IPR000485">
    <property type="entry name" value="AsnC-type_HTH_dom"/>
</dbReference>
<dbReference type="Proteomes" id="UP001379533">
    <property type="component" value="Chromosome"/>
</dbReference>
<evidence type="ECO:0000256" key="2">
    <source>
        <dbReference type="ARBA" id="ARBA00023125"/>
    </source>
</evidence>
<dbReference type="InterPro" id="IPR011008">
    <property type="entry name" value="Dimeric_a/b-barrel"/>
</dbReference>
<dbReference type="PROSITE" id="PS00519">
    <property type="entry name" value="HTH_ASNC_1"/>
    <property type="match status" value="1"/>
</dbReference>
<dbReference type="SUPFAM" id="SSF54909">
    <property type="entry name" value="Dimeric alpha+beta barrel"/>
    <property type="match status" value="1"/>
</dbReference>
<keyword evidence="6" id="KW-1185">Reference proteome</keyword>
<dbReference type="InterPro" id="IPR036388">
    <property type="entry name" value="WH-like_DNA-bd_sf"/>
</dbReference>
<dbReference type="InterPro" id="IPR019885">
    <property type="entry name" value="Tscrpt_reg_HTH_AsnC-type_CS"/>
</dbReference>
<evidence type="ECO:0000313" key="6">
    <source>
        <dbReference type="Proteomes" id="UP001379533"/>
    </source>
</evidence>
<dbReference type="PANTHER" id="PTHR30154">
    <property type="entry name" value="LEUCINE-RESPONSIVE REGULATORY PROTEIN"/>
    <property type="match status" value="1"/>
</dbReference>
<gene>
    <name evidence="5" type="ORF">LZC95_37810</name>
</gene>
<evidence type="ECO:0000256" key="3">
    <source>
        <dbReference type="ARBA" id="ARBA00023163"/>
    </source>
</evidence>
<dbReference type="Pfam" id="PF01037">
    <property type="entry name" value="AsnC_trans_reg"/>
    <property type="match status" value="1"/>
</dbReference>
<dbReference type="CDD" id="cd00090">
    <property type="entry name" value="HTH_ARSR"/>
    <property type="match status" value="1"/>
</dbReference>
<keyword evidence="1" id="KW-0805">Transcription regulation</keyword>
<dbReference type="InterPro" id="IPR019888">
    <property type="entry name" value="Tscrpt_reg_AsnC-like"/>
</dbReference>
<dbReference type="PRINTS" id="PR00033">
    <property type="entry name" value="HTHASNC"/>
</dbReference>
<protein>
    <submittedName>
        <fullName evidence="5">Lrp/AsnC family transcriptional regulator</fullName>
    </submittedName>
</protein>
<accession>A0ABZ2K5X2</accession>
<keyword evidence="2" id="KW-0238">DNA-binding</keyword>
<proteinExistence type="predicted"/>
<dbReference type="PANTHER" id="PTHR30154:SF53">
    <property type="entry name" value="HTH-TYPE TRANSCRIPTIONAL REGULATOR LRPC"/>
    <property type="match status" value="1"/>
</dbReference>
<dbReference type="PROSITE" id="PS50956">
    <property type="entry name" value="HTH_ASNC_2"/>
    <property type="match status" value="1"/>
</dbReference>
<organism evidence="5 6">
    <name type="scientific">Pendulispora brunnea</name>
    <dbReference type="NCBI Taxonomy" id="2905690"/>
    <lineage>
        <taxon>Bacteria</taxon>
        <taxon>Pseudomonadati</taxon>
        <taxon>Myxococcota</taxon>
        <taxon>Myxococcia</taxon>
        <taxon>Myxococcales</taxon>
        <taxon>Sorangiineae</taxon>
        <taxon>Pendulisporaceae</taxon>
        <taxon>Pendulispora</taxon>
    </lineage>
</organism>
<sequence>MSLKTMNLVRDPCNAELLRLLQDDPRMSVSELARRVGMSAPAVKERVQRLEEAGIIKGYRLELDPAALGLPITIYVRVRPAPGKLPKVAELARSMPQVVECHRITGEDCFIMKIHIDALENLDRILDRFLAHGQTTTSIVQSSPVPLRPPPLPPST</sequence>
<dbReference type="RefSeq" id="WP_394842816.1">
    <property type="nucleotide sequence ID" value="NZ_CP089982.1"/>
</dbReference>
<dbReference type="Gene3D" id="3.30.70.920">
    <property type="match status" value="1"/>
</dbReference>
<name>A0ABZ2K5X2_9BACT</name>
<dbReference type="InterPro" id="IPR036390">
    <property type="entry name" value="WH_DNA-bd_sf"/>
</dbReference>